<dbReference type="EMBL" id="JBHFFA010000002">
    <property type="protein sequence ID" value="KAL2643770.1"/>
    <property type="molecule type" value="Genomic_DNA"/>
</dbReference>
<evidence type="ECO:0000256" key="1">
    <source>
        <dbReference type="SAM" id="MobiDB-lite"/>
    </source>
</evidence>
<accession>A0ABD1Z7K2</accession>
<evidence type="ECO:0000313" key="3">
    <source>
        <dbReference type="Proteomes" id="UP001605036"/>
    </source>
</evidence>
<dbReference type="Proteomes" id="UP001605036">
    <property type="component" value="Unassembled WGS sequence"/>
</dbReference>
<dbReference type="AlphaFoldDB" id="A0ABD1Z7K2"/>
<reference evidence="2 3" key="1">
    <citation type="submission" date="2024-09" db="EMBL/GenBank/DDBJ databases">
        <title>Chromosome-scale assembly of Riccia fluitans.</title>
        <authorList>
            <person name="Paukszto L."/>
            <person name="Sawicki J."/>
            <person name="Karawczyk K."/>
            <person name="Piernik-Szablinska J."/>
            <person name="Szczecinska M."/>
            <person name="Mazdziarz M."/>
        </authorList>
    </citation>
    <scope>NUCLEOTIDE SEQUENCE [LARGE SCALE GENOMIC DNA]</scope>
    <source>
        <strain evidence="2">Rf_01</strain>
        <tissue evidence="2">Aerial parts of the thallus</tissue>
    </source>
</reference>
<evidence type="ECO:0000313" key="2">
    <source>
        <dbReference type="EMBL" id="KAL2643770.1"/>
    </source>
</evidence>
<feature type="compositionally biased region" description="Basic and acidic residues" evidence="1">
    <location>
        <begin position="34"/>
        <end position="57"/>
    </location>
</feature>
<name>A0ABD1Z7K2_9MARC</name>
<proteinExistence type="predicted"/>
<keyword evidence="3" id="KW-1185">Reference proteome</keyword>
<protein>
    <submittedName>
        <fullName evidence="2">Uncharacterized protein</fullName>
    </submittedName>
</protein>
<organism evidence="2 3">
    <name type="scientific">Riccia fluitans</name>
    <dbReference type="NCBI Taxonomy" id="41844"/>
    <lineage>
        <taxon>Eukaryota</taxon>
        <taxon>Viridiplantae</taxon>
        <taxon>Streptophyta</taxon>
        <taxon>Embryophyta</taxon>
        <taxon>Marchantiophyta</taxon>
        <taxon>Marchantiopsida</taxon>
        <taxon>Marchantiidae</taxon>
        <taxon>Marchantiales</taxon>
        <taxon>Ricciaceae</taxon>
        <taxon>Riccia</taxon>
    </lineage>
</organism>
<comment type="caution">
    <text evidence="2">The sequence shown here is derived from an EMBL/GenBank/DDBJ whole genome shotgun (WGS) entry which is preliminary data.</text>
</comment>
<feature type="compositionally biased region" description="Basic residues" evidence="1">
    <location>
        <begin position="58"/>
        <end position="74"/>
    </location>
</feature>
<feature type="region of interest" description="Disordered" evidence="1">
    <location>
        <begin position="32"/>
        <end position="102"/>
    </location>
</feature>
<sequence>MQSRDSVVEARDERDFQDDKLMKIIASCSLGGSEDEKCQNEHLQTRDSAVDERDCQGKKVKGKNAKAQGKKARPKTPTNKKKELAFSPGQQRVIRLVDEGKV</sequence>
<gene>
    <name evidence="2" type="ORF">R1flu_011357</name>
</gene>